<reference evidence="11" key="1">
    <citation type="journal article" date="2020" name="Fungal Divers.">
        <title>Resolving the Mortierellaceae phylogeny through synthesis of multi-gene phylogenetics and phylogenomics.</title>
        <authorList>
            <person name="Vandepol N."/>
            <person name="Liber J."/>
            <person name="Desiro A."/>
            <person name="Na H."/>
            <person name="Kennedy M."/>
            <person name="Barry K."/>
            <person name="Grigoriev I.V."/>
            <person name="Miller A.N."/>
            <person name="O'Donnell K."/>
            <person name="Stajich J.E."/>
            <person name="Bonito G."/>
        </authorList>
    </citation>
    <scope>NUCLEOTIDE SEQUENCE</scope>
    <source>
        <strain evidence="11">BC1065</strain>
    </source>
</reference>
<keyword evidence="5" id="KW-0677">Repeat</keyword>
<evidence type="ECO:0000256" key="7">
    <source>
        <dbReference type="ARBA" id="ARBA00023136"/>
    </source>
</evidence>
<evidence type="ECO:0008006" key="13">
    <source>
        <dbReference type="Google" id="ProtNLM"/>
    </source>
</evidence>
<keyword evidence="3 9" id="KW-0813">Transport</keyword>
<feature type="repeat" description="Solcar" evidence="8">
    <location>
        <begin position="4"/>
        <end position="85"/>
    </location>
</feature>
<dbReference type="Gene3D" id="1.50.40.10">
    <property type="entry name" value="Mitochondrial carrier domain"/>
    <property type="match status" value="2"/>
</dbReference>
<dbReference type="PROSITE" id="PS50920">
    <property type="entry name" value="SOLCAR"/>
    <property type="match status" value="3"/>
</dbReference>
<feature type="transmembrane region" description="Helical" evidence="10">
    <location>
        <begin position="241"/>
        <end position="264"/>
    </location>
</feature>
<comment type="subcellular location">
    <subcellularLocation>
        <location evidence="1">Membrane</location>
        <topology evidence="1">Multi-pass membrane protein</topology>
    </subcellularLocation>
</comment>
<dbReference type="OrthoDB" id="250329at2759"/>
<sequence>MPADDTVTNLGASTIAALCSRLVTHPLDTIKTRVQATTSGQQSFGQIAGNLVRTHGLYRGLPVALTLSVPGLSVYLTAYDLSKQVFARTSVVALQDGTVCNHMAAATVAEVSSGLFWTPMEVLKQKQQVQDMARHRLDRCPTAVAASASASAGASAGTAAAPSAATAPSSSFKPIGTLQLAKRIYQHEGLLGFYRGYFITLGVFVPYSIMYFTTYEELKALALQQQRTKYPKSLEDPQHPLPFMSVAACAAVSCAIAASVSNVIDVVKTRWQVSVLSQEQLSVTQIIRRMLKQEGGLRSFTRGMGARVLWMVPGTTISMSIFELLKRR</sequence>
<dbReference type="SUPFAM" id="SSF103506">
    <property type="entry name" value="Mitochondrial carrier"/>
    <property type="match status" value="1"/>
</dbReference>
<keyword evidence="4 8" id="KW-0812">Transmembrane</keyword>
<protein>
    <recommendedName>
        <fullName evidence="13">Mitochondrial carrier protein</fullName>
    </recommendedName>
</protein>
<organism evidence="11 12">
    <name type="scientific">Actinomortierella ambigua</name>
    <dbReference type="NCBI Taxonomy" id="1343610"/>
    <lineage>
        <taxon>Eukaryota</taxon>
        <taxon>Fungi</taxon>
        <taxon>Fungi incertae sedis</taxon>
        <taxon>Mucoromycota</taxon>
        <taxon>Mortierellomycotina</taxon>
        <taxon>Mortierellomycetes</taxon>
        <taxon>Mortierellales</taxon>
        <taxon>Mortierellaceae</taxon>
        <taxon>Actinomortierella</taxon>
    </lineage>
</organism>
<feature type="repeat" description="Solcar" evidence="8">
    <location>
        <begin position="241"/>
        <end position="328"/>
    </location>
</feature>
<evidence type="ECO:0000256" key="4">
    <source>
        <dbReference type="ARBA" id="ARBA00022692"/>
    </source>
</evidence>
<proteinExistence type="inferred from homology"/>
<comment type="similarity">
    <text evidence="2 9">Belongs to the mitochondrial carrier (TC 2.A.29) family.</text>
</comment>
<feature type="repeat" description="Solcar" evidence="8">
    <location>
        <begin position="97"/>
        <end position="221"/>
    </location>
</feature>
<dbReference type="GO" id="GO:0016020">
    <property type="term" value="C:membrane"/>
    <property type="evidence" value="ECO:0007669"/>
    <property type="project" value="UniProtKB-SubCell"/>
</dbReference>
<accession>A0A9P6TZ50</accession>
<evidence type="ECO:0000256" key="8">
    <source>
        <dbReference type="PROSITE-ProRule" id="PRU00282"/>
    </source>
</evidence>
<feature type="transmembrane region" description="Helical" evidence="10">
    <location>
        <begin position="192"/>
        <end position="213"/>
    </location>
</feature>
<dbReference type="Pfam" id="PF00153">
    <property type="entry name" value="Mito_carr"/>
    <property type="match status" value="3"/>
</dbReference>
<dbReference type="EMBL" id="JAAAJB010000680">
    <property type="protein sequence ID" value="KAG0252249.1"/>
    <property type="molecule type" value="Genomic_DNA"/>
</dbReference>
<evidence type="ECO:0000256" key="6">
    <source>
        <dbReference type="ARBA" id="ARBA00022989"/>
    </source>
</evidence>
<evidence type="ECO:0000256" key="2">
    <source>
        <dbReference type="ARBA" id="ARBA00006375"/>
    </source>
</evidence>
<keyword evidence="12" id="KW-1185">Reference proteome</keyword>
<evidence type="ECO:0000256" key="5">
    <source>
        <dbReference type="ARBA" id="ARBA00022737"/>
    </source>
</evidence>
<dbReference type="InterPro" id="IPR018108">
    <property type="entry name" value="MCP_transmembrane"/>
</dbReference>
<keyword evidence="7 8" id="KW-0472">Membrane</keyword>
<evidence type="ECO:0000313" key="12">
    <source>
        <dbReference type="Proteomes" id="UP000807716"/>
    </source>
</evidence>
<keyword evidence="6 10" id="KW-1133">Transmembrane helix</keyword>
<evidence type="ECO:0000256" key="3">
    <source>
        <dbReference type="ARBA" id="ARBA00022448"/>
    </source>
</evidence>
<gene>
    <name evidence="11" type="ORF">DFQ27_008213</name>
</gene>
<dbReference type="Proteomes" id="UP000807716">
    <property type="component" value="Unassembled WGS sequence"/>
</dbReference>
<dbReference type="InterPro" id="IPR023395">
    <property type="entry name" value="MCP_dom_sf"/>
</dbReference>
<name>A0A9P6TZ50_9FUNG</name>
<dbReference type="AlphaFoldDB" id="A0A9P6TZ50"/>
<dbReference type="PANTHER" id="PTHR45667">
    <property type="entry name" value="S-ADENOSYLMETHIONINE MITOCHONDRIAL CARRIER PROTEIN"/>
    <property type="match status" value="1"/>
</dbReference>
<evidence type="ECO:0000256" key="9">
    <source>
        <dbReference type="RuleBase" id="RU000488"/>
    </source>
</evidence>
<evidence type="ECO:0000256" key="1">
    <source>
        <dbReference type="ARBA" id="ARBA00004141"/>
    </source>
</evidence>
<evidence type="ECO:0000313" key="11">
    <source>
        <dbReference type="EMBL" id="KAG0252249.1"/>
    </source>
</evidence>
<evidence type="ECO:0000256" key="10">
    <source>
        <dbReference type="SAM" id="Phobius"/>
    </source>
</evidence>
<comment type="caution">
    <text evidence="11">The sequence shown here is derived from an EMBL/GenBank/DDBJ whole genome shotgun (WGS) entry which is preliminary data.</text>
</comment>